<feature type="region of interest" description="Disordered" evidence="3">
    <location>
        <begin position="172"/>
        <end position="191"/>
    </location>
</feature>
<evidence type="ECO:0000313" key="4">
    <source>
        <dbReference type="EMBL" id="GHD56100.1"/>
    </source>
</evidence>
<evidence type="ECO:0000313" key="5">
    <source>
        <dbReference type="Proteomes" id="UP000630353"/>
    </source>
</evidence>
<organism evidence="4 5">
    <name type="scientific">Thalassobaculum fulvum</name>
    <dbReference type="NCBI Taxonomy" id="1633335"/>
    <lineage>
        <taxon>Bacteria</taxon>
        <taxon>Pseudomonadati</taxon>
        <taxon>Pseudomonadota</taxon>
        <taxon>Alphaproteobacteria</taxon>
        <taxon>Rhodospirillales</taxon>
        <taxon>Thalassobaculaceae</taxon>
        <taxon>Thalassobaculum</taxon>
    </lineage>
</organism>
<accession>A0A918XU12</accession>
<gene>
    <name evidence="4" type="ORF">GCM10017083_35810</name>
</gene>
<feature type="binding site" evidence="2">
    <location>
        <position position="86"/>
    </location>
    <ligand>
        <name>Fe cation</name>
        <dbReference type="ChEBI" id="CHEBI:24875"/>
        <note>catalytic</note>
    </ligand>
</feature>
<dbReference type="GO" id="GO:0016702">
    <property type="term" value="F:oxidoreductase activity, acting on single donors with incorporation of molecular oxygen, incorporation of two atoms of oxygen"/>
    <property type="evidence" value="ECO:0007669"/>
    <property type="project" value="InterPro"/>
</dbReference>
<dbReference type="CDD" id="cd10548">
    <property type="entry name" value="cupin_CDO"/>
    <property type="match status" value="1"/>
</dbReference>
<comment type="similarity">
    <text evidence="1">Belongs to the cysteine dioxygenase family.</text>
</comment>
<dbReference type="Pfam" id="PF05995">
    <property type="entry name" value="CDO_I"/>
    <property type="match status" value="1"/>
</dbReference>
<dbReference type="EMBL" id="BMZS01000008">
    <property type="protein sequence ID" value="GHD56100.1"/>
    <property type="molecule type" value="Genomic_DNA"/>
</dbReference>
<reference evidence="4" key="1">
    <citation type="journal article" date="2014" name="Int. J. Syst. Evol. Microbiol.">
        <title>Complete genome sequence of Corynebacterium casei LMG S-19264T (=DSM 44701T), isolated from a smear-ripened cheese.</title>
        <authorList>
            <consortium name="US DOE Joint Genome Institute (JGI-PGF)"/>
            <person name="Walter F."/>
            <person name="Albersmeier A."/>
            <person name="Kalinowski J."/>
            <person name="Ruckert C."/>
        </authorList>
    </citation>
    <scope>NUCLEOTIDE SEQUENCE</scope>
    <source>
        <strain evidence="4">KCTC 42651</strain>
    </source>
</reference>
<sequence>MAATVVDRFIDEVRSAVAEAPDAAAAVDRVVPLMRTLAGDRSWIRPEYYEVDADQGFGIVVLHEEPQDGFLVETICWAPGRGVAPHDHRTWGVVIGLDGREVNVDWRRLDDGKVPGRATLETAAETVVEQGVVKTFAPADIHSIRNASDRPSLSLHVYGRNLAKLDRSEFNPLAGTEAPCPKRAKKQANTE</sequence>
<dbReference type="Gene3D" id="2.60.120.10">
    <property type="entry name" value="Jelly Rolls"/>
    <property type="match status" value="1"/>
</dbReference>
<evidence type="ECO:0000256" key="2">
    <source>
        <dbReference type="PIRSR" id="PIRSR610300-51"/>
    </source>
</evidence>
<evidence type="ECO:0000256" key="3">
    <source>
        <dbReference type="SAM" id="MobiDB-lite"/>
    </source>
</evidence>
<dbReference type="InterPro" id="IPR010300">
    <property type="entry name" value="CDO_1"/>
</dbReference>
<dbReference type="InterPro" id="IPR011051">
    <property type="entry name" value="RmlC_Cupin_sf"/>
</dbReference>
<protein>
    <submittedName>
        <fullName evidence="4">Cupin</fullName>
    </submittedName>
</protein>
<reference evidence="4" key="2">
    <citation type="submission" date="2020-09" db="EMBL/GenBank/DDBJ databases">
        <authorList>
            <person name="Sun Q."/>
            <person name="Kim S."/>
        </authorList>
    </citation>
    <scope>NUCLEOTIDE SEQUENCE</scope>
    <source>
        <strain evidence="4">KCTC 42651</strain>
    </source>
</reference>
<dbReference type="InterPro" id="IPR014710">
    <property type="entry name" value="RmlC-like_jellyroll"/>
</dbReference>
<keyword evidence="2" id="KW-0408">Iron</keyword>
<keyword evidence="5" id="KW-1185">Reference proteome</keyword>
<dbReference type="SUPFAM" id="SSF51182">
    <property type="entry name" value="RmlC-like cupins"/>
    <property type="match status" value="1"/>
</dbReference>
<feature type="binding site" evidence="2">
    <location>
        <position position="142"/>
    </location>
    <ligand>
        <name>Fe cation</name>
        <dbReference type="ChEBI" id="CHEBI:24875"/>
        <note>catalytic</note>
    </ligand>
</feature>
<proteinExistence type="inferred from homology"/>
<dbReference type="RefSeq" id="WP_189992125.1">
    <property type="nucleotide sequence ID" value="NZ_BMZS01000008.1"/>
</dbReference>
<dbReference type="AlphaFoldDB" id="A0A918XU12"/>
<feature type="binding site" evidence="2">
    <location>
        <position position="88"/>
    </location>
    <ligand>
        <name>Fe cation</name>
        <dbReference type="ChEBI" id="CHEBI:24875"/>
        <note>catalytic</note>
    </ligand>
</feature>
<feature type="compositionally biased region" description="Basic residues" evidence="3">
    <location>
        <begin position="182"/>
        <end position="191"/>
    </location>
</feature>
<keyword evidence="2" id="KW-0479">Metal-binding</keyword>
<dbReference type="GO" id="GO:0005506">
    <property type="term" value="F:iron ion binding"/>
    <property type="evidence" value="ECO:0007669"/>
    <property type="project" value="InterPro"/>
</dbReference>
<evidence type="ECO:0000256" key="1">
    <source>
        <dbReference type="ARBA" id="ARBA00006622"/>
    </source>
</evidence>
<comment type="caution">
    <text evidence="4">The sequence shown here is derived from an EMBL/GenBank/DDBJ whole genome shotgun (WGS) entry which is preliminary data.</text>
</comment>
<dbReference type="Proteomes" id="UP000630353">
    <property type="component" value="Unassembled WGS sequence"/>
</dbReference>
<name>A0A918XU12_9PROT</name>